<protein>
    <submittedName>
        <fullName evidence="2">Uncharacterized protein</fullName>
    </submittedName>
</protein>
<accession>A0A1A8E1M2</accession>
<reference evidence="2" key="1">
    <citation type="submission" date="2016-05" db="EMBL/GenBank/DDBJ databases">
        <authorList>
            <person name="Lavstsen T."/>
            <person name="Jespersen J.S."/>
        </authorList>
    </citation>
    <scope>NUCLEOTIDE SEQUENCE</scope>
    <source>
        <tissue evidence="2">Brain</tissue>
    </source>
</reference>
<evidence type="ECO:0000313" key="2">
    <source>
        <dbReference type="EMBL" id="SBQ40455.1"/>
    </source>
</evidence>
<reference evidence="2" key="2">
    <citation type="submission" date="2016-06" db="EMBL/GenBank/DDBJ databases">
        <title>The genome of a short-lived fish provides insights into sex chromosome evolution and the genetic control of aging.</title>
        <authorList>
            <person name="Reichwald K."/>
            <person name="Felder M."/>
            <person name="Petzold A."/>
            <person name="Koch P."/>
            <person name="Groth M."/>
            <person name="Platzer M."/>
        </authorList>
    </citation>
    <scope>NUCLEOTIDE SEQUENCE</scope>
    <source>
        <tissue evidence="2">Brain</tissue>
    </source>
</reference>
<sequence length="41" mass="4604">MTKAGVEGVAKRRPSYLRQQTPPLSMVAAERLSDQLKQKHP</sequence>
<feature type="region of interest" description="Disordered" evidence="1">
    <location>
        <begin position="1"/>
        <end position="41"/>
    </location>
</feature>
<dbReference type="EMBL" id="HAEA01011975">
    <property type="protein sequence ID" value="SBQ40455.1"/>
    <property type="molecule type" value="Transcribed_RNA"/>
</dbReference>
<dbReference type="AlphaFoldDB" id="A0A1A8E1M2"/>
<feature type="compositionally biased region" description="Basic and acidic residues" evidence="1">
    <location>
        <begin position="31"/>
        <end position="41"/>
    </location>
</feature>
<feature type="non-terminal residue" evidence="2">
    <location>
        <position position="41"/>
    </location>
</feature>
<evidence type="ECO:0000256" key="1">
    <source>
        <dbReference type="SAM" id="MobiDB-lite"/>
    </source>
</evidence>
<name>A0A1A8E1M2_NOTKA</name>
<gene>
    <name evidence="2" type="primary">Nfu_g_1_011325</name>
</gene>
<organism evidence="2">
    <name type="scientific">Nothobranchius kadleci</name>
    <name type="common">African annual killifish</name>
    <dbReference type="NCBI Taxonomy" id="1051664"/>
    <lineage>
        <taxon>Eukaryota</taxon>
        <taxon>Metazoa</taxon>
        <taxon>Chordata</taxon>
        <taxon>Craniata</taxon>
        <taxon>Vertebrata</taxon>
        <taxon>Euteleostomi</taxon>
        <taxon>Actinopterygii</taxon>
        <taxon>Neopterygii</taxon>
        <taxon>Teleostei</taxon>
        <taxon>Neoteleostei</taxon>
        <taxon>Acanthomorphata</taxon>
        <taxon>Ovalentaria</taxon>
        <taxon>Atherinomorphae</taxon>
        <taxon>Cyprinodontiformes</taxon>
        <taxon>Nothobranchiidae</taxon>
        <taxon>Nothobranchius</taxon>
    </lineage>
</organism>
<proteinExistence type="predicted"/>